<feature type="transmembrane region" description="Helical" evidence="5">
    <location>
        <begin position="128"/>
        <end position="148"/>
    </location>
</feature>
<comment type="subcellular location">
    <subcellularLocation>
        <location evidence="1">Membrane</location>
        <topology evidence="1">Multi-pass membrane protein</topology>
    </subcellularLocation>
</comment>
<accession>A0A3M6QPC6</accession>
<dbReference type="EMBL" id="RDQO01000004">
    <property type="protein sequence ID" value="RMX04897.1"/>
    <property type="molecule type" value="Genomic_DNA"/>
</dbReference>
<feature type="transmembrane region" description="Helical" evidence="5">
    <location>
        <begin position="74"/>
        <end position="97"/>
    </location>
</feature>
<keyword evidence="3 5" id="KW-1133">Transmembrane helix</keyword>
<keyword evidence="2 5" id="KW-0812">Transmembrane</keyword>
<comment type="caution">
    <text evidence="7">The sequence shown here is derived from an EMBL/GenBank/DDBJ whole genome shotgun (WGS) entry which is preliminary data.</text>
</comment>
<dbReference type="InterPro" id="IPR006977">
    <property type="entry name" value="Yip1_dom"/>
</dbReference>
<protein>
    <recommendedName>
        <fullName evidence="6">Yip1 domain-containing protein</fullName>
    </recommendedName>
</protein>
<dbReference type="GO" id="GO:0016020">
    <property type="term" value="C:membrane"/>
    <property type="evidence" value="ECO:0007669"/>
    <property type="project" value="UniProtKB-SubCell"/>
</dbReference>
<reference evidence="7 8" key="1">
    <citation type="submission" date="2018-10" db="EMBL/GenBank/DDBJ databases">
        <title>Draft genome of Cortibacter populi DSM10536.</title>
        <authorList>
            <person name="Bernier A.-M."/>
            <person name="Bernard K."/>
        </authorList>
    </citation>
    <scope>NUCLEOTIDE SEQUENCE [LARGE SCALE GENOMIC DNA]</scope>
    <source>
        <strain evidence="7 8">DSM 105136</strain>
    </source>
</reference>
<dbReference type="AlphaFoldDB" id="A0A3M6QPC6"/>
<evidence type="ECO:0000313" key="7">
    <source>
        <dbReference type="EMBL" id="RMX04897.1"/>
    </source>
</evidence>
<organism evidence="7 8">
    <name type="scientific">Corticibacter populi</name>
    <dbReference type="NCBI Taxonomy" id="1550736"/>
    <lineage>
        <taxon>Bacteria</taxon>
        <taxon>Pseudomonadati</taxon>
        <taxon>Pseudomonadota</taxon>
        <taxon>Betaproteobacteria</taxon>
        <taxon>Burkholderiales</taxon>
        <taxon>Comamonadaceae</taxon>
        <taxon>Corticibacter</taxon>
    </lineage>
</organism>
<evidence type="ECO:0000313" key="8">
    <source>
        <dbReference type="Proteomes" id="UP000278006"/>
    </source>
</evidence>
<dbReference type="Pfam" id="PF04893">
    <property type="entry name" value="Yip1"/>
    <property type="match status" value="1"/>
</dbReference>
<dbReference type="RefSeq" id="WP_122230255.1">
    <property type="nucleotide sequence ID" value="NZ_RDQO01000004.1"/>
</dbReference>
<dbReference type="OrthoDB" id="8898244at2"/>
<sequence length="223" mass="23888">MPSNPPTSLFDPKRILALALYVITRPADYFRTMPRTGALAEPLVFASAMAVVSALLAALIMLAGGGARASLLDILVTVPLMTIGAAFIVGGILFLVWKLLGSQQRYETAFRCVTATLAINPLTVIINLIPYLGILVGIAWTSYLLVVASVEVHGIARRKAAITFTVLGVLLAGSALVGEYSSRQFSARLEAMGITQEEFSQMSADEIRAVVEKMLQPELEPLP</sequence>
<feature type="transmembrane region" description="Helical" evidence="5">
    <location>
        <begin position="160"/>
        <end position="178"/>
    </location>
</feature>
<evidence type="ECO:0000256" key="3">
    <source>
        <dbReference type="ARBA" id="ARBA00022989"/>
    </source>
</evidence>
<name>A0A3M6QPC6_9BURK</name>
<evidence type="ECO:0000256" key="2">
    <source>
        <dbReference type="ARBA" id="ARBA00022692"/>
    </source>
</evidence>
<evidence type="ECO:0000259" key="6">
    <source>
        <dbReference type="Pfam" id="PF04893"/>
    </source>
</evidence>
<dbReference type="Proteomes" id="UP000278006">
    <property type="component" value="Unassembled WGS sequence"/>
</dbReference>
<keyword evidence="8" id="KW-1185">Reference proteome</keyword>
<evidence type="ECO:0000256" key="4">
    <source>
        <dbReference type="ARBA" id="ARBA00023136"/>
    </source>
</evidence>
<feature type="domain" description="Yip1" evidence="6">
    <location>
        <begin position="21"/>
        <end position="173"/>
    </location>
</feature>
<proteinExistence type="predicted"/>
<evidence type="ECO:0000256" key="1">
    <source>
        <dbReference type="ARBA" id="ARBA00004141"/>
    </source>
</evidence>
<evidence type="ECO:0000256" key="5">
    <source>
        <dbReference type="SAM" id="Phobius"/>
    </source>
</evidence>
<feature type="transmembrane region" description="Helical" evidence="5">
    <location>
        <begin position="43"/>
        <end position="62"/>
    </location>
</feature>
<gene>
    <name evidence="7" type="ORF">D8I35_13635</name>
</gene>
<keyword evidence="4 5" id="KW-0472">Membrane</keyword>